<dbReference type="RefSeq" id="WP_170119766.1">
    <property type="nucleotide sequence ID" value="NZ_QGDN01000001.1"/>
</dbReference>
<protein>
    <submittedName>
        <fullName evidence="2">Uncharacterized protein</fullName>
    </submittedName>
</protein>
<evidence type="ECO:0000256" key="1">
    <source>
        <dbReference type="SAM" id="Phobius"/>
    </source>
</evidence>
<dbReference type="Proteomes" id="UP000250028">
    <property type="component" value="Unassembled WGS sequence"/>
</dbReference>
<evidence type="ECO:0000313" key="2">
    <source>
        <dbReference type="EMBL" id="SSA34089.1"/>
    </source>
</evidence>
<keyword evidence="1" id="KW-0472">Membrane</keyword>
<dbReference type="EMBL" id="UESZ01000001">
    <property type="protein sequence ID" value="SSA34089.1"/>
    <property type="molecule type" value="Genomic_DNA"/>
</dbReference>
<keyword evidence="1" id="KW-1133">Transmembrane helix</keyword>
<reference evidence="3" key="1">
    <citation type="submission" date="2016-10" db="EMBL/GenBank/DDBJ databases">
        <authorList>
            <person name="Varghese N."/>
            <person name="Submissions S."/>
        </authorList>
    </citation>
    <scope>NUCLEOTIDE SEQUENCE [LARGE SCALE GENOMIC DNA]</scope>
    <source>
        <strain evidence="3">DSM 22951</strain>
    </source>
</reference>
<organism evidence="2 3">
    <name type="scientific">Branchiibius hedensis</name>
    <dbReference type="NCBI Taxonomy" id="672460"/>
    <lineage>
        <taxon>Bacteria</taxon>
        <taxon>Bacillati</taxon>
        <taxon>Actinomycetota</taxon>
        <taxon>Actinomycetes</taxon>
        <taxon>Micrococcales</taxon>
        <taxon>Dermacoccaceae</taxon>
        <taxon>Branchiibius</taxon>
    </lineage>
</organism>
<gene>
    <name evidence="2" type="ORF">SAMN04489750_1390</name>
</gene>
<feature type="transmembrane region" description="Helical" evidence="1">
    <location>
        <begin position="9"/>
        <end position="31"/>
    </location>
</feature>
<dbReference type="AlphaFoldDB" id="A0A2Y8ZUV3"/>
<sequence length="50" mass="5180">MGNGGNRALWIIGGTLGGIVIAAGSVFGIVAQQSSIQQPQKYSKVISYDQ</sequence>
<name>A0A2Y8ZUV3_9MICO</name>
<proteinExistence type="predicted"/>
<evidence type="ECO:0000313" key="3">
    <source>
        <dbReference type="Proteomes" id="UP000250028"/>
    </source>
</evidence>
<accession>A0A2Y8ZUV3</accession>
<keyword evidence="3" id="KW-1185">Reference proteome</keyword>
<keyword evidence="1" id="KW-0812">Transmembrane</keyword>